<dbReference type="KEGG" id="gfe:Gferi_01130"/>
<dbReference type="STRING" id="1424294.Gferi_01130"/>
<protein>
    <recommendedName>
        <fullName evidence="1">DUF5659 domain-containing protein</fullName>
    </recommendedName>
</protein>
<evidence type="ECO:0000313" key="3">
    <source>
        <dbReference type="Proteomes" id="UP000095743"/>
    </source>
</evidence>
<evidence type="ECO:0000313" key="2">
    <source>
        <dbReference type="EMBL" id="AOT68312.1"/>
    </source>
</evidence>
<dbReference type="Pfam" id="PF18903">
    <property type="entry name" value="DUF5659"/>
    <property type="match status" value="1"/>
</dbReference>
<feature type="domain" description="DUF5659" evidence="1">
    <location>
        <begin position="8"/>
        <end position="75"/>
    </location>
</feature>
<reference evidence="2 3" key="1">
    <citation type="submission" date="2016-09" db="EMBL/GenBank/DDBJ databases">
        <title>Genomic analysis reveals versatility of anaerobic energy metabolism of Geosporobacter ferrireducens IRF9 of phylum Firmicutes.</title>
        <authorList>
            <person name="Kim S.-J."/>
        </authorList>
    </citation>
    <scope>NUCLEOTIDE SEQUENCE [LARGE SCALE GENOMIC DNA]</scope>
    <source>
        <strain evidence="2 3">IRF9</strain>
    </source>
</reference>
<evidence type="ECO:0000259" key="1">
    <source>
        <dbReference type="Pfam" id="PF18903"/>
    </source>
</evidence>
<sequence>MKKENFKEITDKDLMVFLVAKGLKIVKIKKDPERNRSLVYFNDTAELENAVLAYTNKEEINYGDYIAAEKRVKTLLSMQKMN</sequence>
<dbReference type="EMBL" id="CP017269">
    <property type="protein sequence ID" value="AOT68312.1"/>
    <property type="molecule type" value="Genomic_DNA"/>
</dbReference>
<name>A0A1D8GBM9_9FIRM</name>
<dbReference type="RefSeq" id="WP_069973865.1">
    <property type="nucleotide sequence ID" value="NZ_CP017269.1"/>
</dbReference>
<dbReference type="Proteomes" id="UP000095743">
    <property type="component" value="Chromosome"/>
</dbReference>
<gene>
    <name evidence="2" type="ORF">Gferi_01130</name>
</gene>
<proteinExistence type="predicted"/>
<organism evidence="2 3">
    <name type="scientific">Geosporobacter ferrireducens</name>
    <dbReference type="NCBI Taxonomy" id="1424294"/>
    <lineage>
        <taxon>Bacteria</taxon>
        <taxon>Bacillati</taxon>
        <taxon>Bacillota</taxon>
        <taxon>Clostridia</taxon>
        <taxon>Peptostreptococcales</taxon>
        <taxon>Thermotaleaceae</taxon>
        <taxon>Geosporobacter</taxon>
    </lineage>
</organism>
<accession>A0A1D8GBM9</accession>
<dbReference type="OrthoDB" id="1955932at2"/>
<dbReference type="AlphaFoldDB" id="A0A1D8GBM9"/>
<keyword evidence="3" id="KW-1185">Reference proteome</keyword>
<dbReference type="InterPro" id="IPR043718">
    <property type="entry name" value="DUF5659"/>
</dbReference>